<name>A0A8S9UZV3_PHYIN</name>
<organism evidence="1 2">
    <name type="scientific">Phytophthora infestans</name>
    <name type="common">Potato late blight agent</name>
    <name type="synonym">Botrytis infestans</name>
    <dbReference type="NCBI Taxonomy" id="4787"/>
    <lineage>
        <taxon>Eukaryota</taxon>
        <taxon>Sar</taxon>
        <taxon>Stramenopiles</taxon>
        <taxon>Oomycota</taxon>
        <taxon>Peronosporomycetes</taxon>
        <taxon>Peronosporales</taxon>
        <taxon>Peronosporaceae</taxon>
        <taxon>Phytophthora</taxon>
    </lineage>
</organism>
<evidence type="ECO:0000313" key="1">
    <source>
        <dbReference type="EMBL" id="KAF4143658.1"/>
    </source>
</evidence>
<reference evidence="1" key="1">
    <citation type="submission" date="2020-03" db="EMBL/GenBank/DDBJ databases">
        <title>Hybrid Assembly of Korean Phytophthora infestans isolates.</title>
        <authorList>
            <person name="Prokchorchik M."/>
            <person name="Lee Y."/>
            <person name="Seo J."/>
            <person name="Cho J.-H."/>
            <person name="Park Y.-E."/>
            <person name="Jang D.-C."/>
            <person name="Im J.-S."/>
            <person name="Choi J.-G."/>
            <person name="Park H.-J."/>
            <person name="Lee G.-B."/>
            <person name="Lee Y.-G."/>
            <person name="Hong S.-Y."/>
            <person name="Cho K."/>
            <person name="Sohn K.H."/>
        </authorList>
    </citation>
    <scope>NUCLEOTIDE SEQUENCE</scope>
    <source>
        <strain evidence="1">KR_2_A2</strain>
    </source>
</reference>
<gene>
    <name evidence="1" type="ORF">GN958_ATG07178</name>
</gene>
<accession>A0A8S9UZV3</accession>
<proteinExistence type="predicted"/>
<comment type="caution">
    <text evidence="1">The sequence shown here is derived from an EMBL/GenBank/DDBJ whole genome shotgun (WGS) entry which is preliminary data.</text>
</comment>
<dbReference type="Proteomes" id="UP000704712">
    <property type="component" value="Unassembled WGS sequence"/>
</dbReference>
<dbReference type="AlphaFoldDB" id="A0A8S9UZV3"/>
<dbReference type="EMBL" id="JAACNO010001001">
    <property type="protein sequence ID" value="KAF4143658.1"/>
    <property type="molecule type" value="Genomic_DNA"/>
</dbReference>
<sequence length="100" mass="11012">MKANELTSGDATLVKEIAKRPMLLMGMRTIGEGLNIIVEAFKNTRRIDGNCSTSKMAESIKDLAPIGRDQTQALHIRIQYLTAHTNSCGSVAAMHYTLNY</sequence>
<evidence type="ECO:0000313" key="2">
    <source>
        <dbReference type="Proteomes" id="UP000704712"/>
    </source>
</evidence>
<protein>
    <submittedName>
        <fullName evidence="1">Uncharacterized protein</fullName>
    </submittedName>
</protein>